<organism evidence="1 2">
    <name type="scientific">Hondaea fermentalgiana</name>
    <dbReference type="NCBI Taxonomy" id="2315210"/>
    <lineage>
        <taxon>Eukaryota</taxon>
        <taxon>Sar</taxon>
        <taxon>Stramenopiles</taxon>
        <taxon>Bigyra</taxon>
        <taxon>Labyrinthulomycetes</taxon>
        <taxon>Thraustochytrida</taxon>
        <taxon>Thraustochytriidae</taxon>
        <taxon>Hondaea</taxon>
    </lineage>
</organism>
<dbReference type="InParanoid" id="A0A2R5G3S1"/>
<protein>
    <submittedName>
        <fullName evidence="1">Ferredoxin-2, mitochondrial</fullName>
    </submittedName>
</protein>
<name>A0A2R5G3S1_9STRA</name>
<dbReference type="OrthoDB" id="268593at2759"/>
<dbReference type="InterPro" id="IPR012675">
    <property type="entry name" value="Beta-grasp_dom_sf"/>
</dbReference>
<sequence length="205" mass="21865">MSAIARSGMRGGLLAASALGRSAGAGARTWAAQGVRTMASGPSFEPTSSSTYAKAHDFKPGDAPPSIAESVVKFTLIDEDNKRVEVAGLVGESLTEAAARFKFEDLKDDLVLAPLPLSRKVTDLWTEDIFGDGIQSFQTHVLVPPKYQHLMPPVGPDEDKALSNMDALGRGPRLPESRIGASIFLTKEMEGVEIYVPDPFPADIP</sequence>
<reference evidence="1 2" key="1">
    <citation type="submission" date="2017-12" db="EMBL/GenBank/DDBJ databases">
        <title>Sequencing, de novo assembly and annotation of complete genome of a new Thraustochytrid species, strain FCC1311.</title>
        <authorList>
            <person name="Sedici K."/>
            <person name="Godart F."/>
            <person name="Aiese Cigliano R."/>
            <person name="Sanseverino W."/>
            <person name="Barakat M."/>
            <person name="Ortet P."/>
            <person name="Marechal E."/>
            <person name="Cagnac O."/>
            <person name="Amato A."/>
        </authorList>
    </citation>
    <scope>NUCLEOTIDE SEQUENCE [LARGE SCALE GENOMIC DNA]</scope>
</reference>
<dbReference type="AlphaFoldDB" id="A0A2R5G3S1"/>
<gene>
    <name evidence="1" type="ORF">FCC1311_019062</name>
</gene>
<dbReference type="EMBL" id="BEYU01000014">
    <property type="protein sequence ID" value="GBG25687.1"/>
    <property type="molecule type" value="Genomic_DNA"/>
</dbReference>
<dbReference type="Gene3D" id="3.10.20.30">
    <property type="match status" value="1"/>
</dbReference>
<evidence type="ECO:0000313" key="2">
    <source>
        <dbReference type="Proteomes" id="UP000241890"/>
    </source>
</evidence>
<keyword evidence="2" id="KW-1185">Reference proteome</keyword>
<accession>A0A2R5G3S1</accession>
<comment type="caution">
    <text evidence="1">The sequence shown here is derived from an EMBL/GenBank/DDBJ whole genome shotgun (WGS) entry which is preliminary data.</text>
</comment>
<evidence type="ECO:0000313" key="1">
    <source>
        <dbReference type="EMBL" id="GBG25687.1"/>
    </source>
</evidence>
<proteinExistence type="predicted"/>
<dbReference type="Proteomes" id="UP000241890">
    <property type="component" value="Unassembled WGS sequence"/>
</dbReference>